<gene>
    <name evidence="2" type="ORF">ACFQ2T_04710</name>
</gene>
<protein>
    <submittedName>
        <fullName evidence="2">Uncharacterized protein</fullName>
    </submittedName>
</protein>
<name>A0ABW3P9R0_9PROT</name>
<evidence type="ECO:0000313" key="3">
    <source>
        <dbReference type="Proteomes" id="UP001597206"/>
    </source>
</evidence>
<keyword evidence="1" id="KW-0732">Signal</keyword>
<accession>A0ABW3P9R0</accession>
<feature type="chain" id="PRO_5046518828" evidence="1">
    <location>
        <begin position="23"/>
        <end position="126"/>
    </location>
</feature>
<dbReference type="EMBL" id="JBHTLN010000001">
    <property type="protein sequence ID" value="MFD1121793.1"/>
    <property type="molecule type" value="Genomic_DNA"/>
</dbReference>
<dbReference type="RefSeq" id="WP_379031180.1">
    <property type="nucleotide sequence ID" value="NZ_JBHTLN010000001.1"/>
</dbReference>
<sequence length="126" mass="14792">MKIIRFFVVVLSLWSFGDTAMAEGSAAITLEQLNQMFENMRSNPGYKKWNINGNLLWGYFLQTPTQKNFKQLLNTSQRMAIALLIFTRQTIRKLFFLHVEKIEHHSPESLNERNHEFYKLAVKVSP</sequence>
<keyword evidence="3" id="KW-1185">Reference proteome</keyword>
<dbReference type="Proteomes" id="UP001597206">
    <property type="component" value="Unassembled WGS sequence"/>
</dbReference>
<evidence type="ECO:0000313" key="2">
    <source>
        <dbReference type="EMBL" id="MFD1121793.1"/>
    </source>
</evidence>
<organism evidence="2 3">
    <name type="scientific">Methylophilus flavus</name>
    <dbReference type="NCBI Taxonomy" id="640084"/>
    <lineage>
        <taxon>Bacteria</taxon>
        <taxon>Pseudomonadati</taxon>
        <taxon>Pseudomonadota</taxon>
        <taxon>Betaproteobacteria</taxon>
        <taxon>Nitrosomonadales</taxon>
        <taxon>Methylophilaceae</taxon>
        <taxon>Methylophilus</taxon>
    </lineage>
</organism>
<reference evidence="3" key="1">
    <citation type="journal article" date="2019" name="Int. J. Syst. Evol. Microbiol.">
        <title>The Global Catalogue of Microorganisms (GCM) 10K type strain sequencing project: providing services to taxonomists for standard genome sequencing and annotation.</title>
        <authorList>
            <consortium name="The Broad Institute Genomics Platform"/>
            <consortium name="The Broad Institute Genome Sequencing Center for Infectious Disease"/>
            <person name="Wu L."/>
            <person name="Ma J."/>
        </authorList>
    </citation>
    <scope>NUCLEOTIDE SEQUENCE [LARGE SCALE GENOMIC DNA]</scope>
    <source>
        <strain evidence="3">CCUG 58411</strain>
    </source>
</reference>
<feature type="signal peptide" evidence="1">
    <location>
        <begin position="1"/>
        <end position="22"/>
    </location>
</feature>
<comment type="caution">
    <text evidence="2">The sequence shown here is derived from an EMBL/GenBank/DDBJ whole genome shotgun (WGS) entry which is preliminary data.</text>
</comment>
<proteinExistence type="predicted"/>
<evidence type="ECO:0000256" key="1">
    <source>
        <dbReference type="SAM" id="SignalP"/>
    </source>
</evidence>